<evidence type="ECO:0000313" key="2">
    <source>
        <dbReference type="Proteomes" id="UP000681722"/>
    </source>
</evidence>
<comment type="caution">
    <text evidence="1">The sequence shown here is derived from an EMBL/GenBank/DDBJ whole genome shotgun (WGS) entry which is preliminary data.</text>
</comment>
<name>A0A8S3A388_9BILA</name>
<feature type="non-terminal residue" evidence="1">
    <location>
        <position position="97"/>
    </location>
</feature>
<dbReference type="AlphaFoldDB" id="A0A8S3A388"/>
<accession>A0A8S3A388</accession>
<gene>
    <name evidence="1" type="ORF">SRO942_LOCUS50369</name>
</gene>
<organism evidence="1 2">
    <name type="scientific">Didymodactylos carnosus</name>
    <dbReference type="NCBI Taxonomy" id="1234261"/>
    <lineage>
        <taxon>Eukaryota</taxon>
        <taxon>Metazoa</taxon>
        <taxon>Spiralia</taxon>
        <taxon>Gnathifera</taxon>
        <taxon>Rotifera</taxon>
        <taxon>Eurotatoria</taxon>
        <taxon>Bdelloidea</taxon>
        <taxon>Philodinida</taxon>
        <taxon>Philodinidae</taxon>
        <taxon>Didymodactylos</taxon>
    </lineage>
</organism>
<sequence>MTTSLFTSAFLSGSSVSGQDYAKQLAGVDADPFDADFMCNYGKIGTENELIQIDNVPNFVRIRWNNMKLASLAHGERETVDCVDGYEMKSVLCDLFN</sequence>
<protein>
    <submittedName>
        <fullName evidence="1">Uncharacterized protein</fullName>
    </submittedName>
</protein>
<reference evidence="1" key="1">
    <citation type="submission" date="2021-02" db="EMBL/GenBank/DDBJ databases">
        <authorList>
            <person name="Nowell W R."/>
        </authorList>
    </citation>
    <scope>NUCLEOTIDE SEQUENCE</scope>
</reference>
<dbReference type="EMBL" id="CAJOBC010142124">
    <property type="protein sequence ID" value="CAF4649534.1"/>
    <property type="molecule type" value="Genomic_DNA"/>
</dbReference>
<evidence type="ECO:0000313" key="1">
    <source>
        <dbReference type="EMBL" id="CAF4649534.1"/>
    </source>
</evidence>
<proteinExistence type="predicted"/>
<dbReference type="Proteomes" id="UP000681722">
    <property type="component" value="Unassembled WGS sequence"/>
</dbReference>